<dbReference type="AlphaFoldDB" id="A0A7S4K0C2"/>
<dbReference type="EMBL" id="HBKO01039756">
    <property type="protein sequence ID" value="CAE2279688.1"/>
    <property type="molecule type" value="Transcribed_RNA"/>
</dbReference>
<evidence type="ECO:0000256" key="4">
    <source>
        <dbReference type="ARBA" id="ARBA00023136"/>
    </source>
</evidence>
<dbReference type="GO" id="GO:0097035">
    <property type="term" value="P:regulation of membrane lipid distribution"/>
    <property type="evidence" value="ECO:0007669"/>
    <property type="project" value="TreeGrafter"/>
</dbReference>
<dbReference type="PANTHER" id="PTHR13439:SF4">
    <property type="entry name" value="TLC DOMAIN-CONTAINING PROTEIN"/>
    <property type="match status" value="1"/>
</dbReference>
<protein>
    <recommendedName>
        <fullName evidence="7">TLC domain-containing protein</fullName>
    </recommendedName>
</protein>
<dbReference type="SMART" id="SM00724">
    <property type="entry name" value="TLC"/>
    <property type="match status" value="1"/>
</dbReference>
<evidence type="ECO:0000256" key="3">
    <source>
        <dbReference type="ARBA" id="ARBA00022989"/>
    </source>
</evidence>
<dbReference type="PANTHER" id="PTHR13439">
    <property type="entry name" value="CT120 PROTEIN"/>
    <property type="match status" value="1"/>
</dbReference>
<sequence length="276" mass="29834">MLGFGASKNAAAAAAATAPGPMYPDPMIMGTTGGLLFTIHTVVWLLLISYGQQSRAEAHLGAHFVAVLLGFSALAAVGVYGWLLFPEPHPEPNLVMGVTFAGNAACNMMTAFQTYEVTLSLIAPMLRGKHYEMIGHHVVTLALAVMGGVFSYLDHQAVFFFGFSELSSIPLSVVDLMKQYPGLPSRYPQLHELSRTLFAVSFLAVRVLYWPIVSYRFWADSLPQLGAGFVPMYVAYSYLVSNILLTGLQFFWGSLILRALAKMAKGGKGGKASKAE</sequence>
<evidence type="ECO:0000256" key="2">
    <source>
        <dbReference type="ARBA" id="ARBA00022692"/>
    </source>
</evidence>
<evidence type="ECO:0000256" key="1">
    <source>
        <dbReference type="ARBA" id="ARBA00004141"/>
    </source>
</evidence>
<dbReference type="InterPro" id="IPR006634">
    <property type="entry name" value="TLC-dom"/>
</dbReference>
<dbReference type="GO" id="GO:0055091">
    <property type="term" value="P:phospholipid homeostasis"/>
    <property type="evidence" value="ECO:0007669"/>
    <property type="project" value="TreeGrafter"/>
</dbReference>
<dbReference type="PROSITE" id="PS50922">
    <property type="entry name" value="TLC"/>
    <property type="match status" value="1"/>
</dbReference>
<proteinExistence type="predicted"/>
<keyword evidence="2 5" id="KW-0812">Transmembrane</keyword>
<name>A0A7S4K0C2_9EUKA</name>
<keyword evidence="4 5" id="KW-0472">Membrane</keyword>
<dbReference type="Pfam" id="PF03798">
    <property type="entry name" value="TRAM_LAG1_CLN8"/>
    <property type="match status" value="1"/>
</dbReference>
<evidence type="ECO:0000256" key="5">
    <source>
        <dbReference type="PROSITE-ProRule" id="PRU00205"/>
    </source>
</evidence>
<organism evidence="8">
    <name type="scientific">Prymnesium polylepis</name>
    <dbReference type="NCBI Taxonomy" id="72548"/>
    <lineage>
        <taxon>Eukaryota</taxon>
        <taxon>Haptista</taxon>
        <taxon>Haptophyta</taxon>
        <taxon>Prymnesiophyceae</taxon>
        <taxon>Prymnesiales</taxon>
        <taxon>Prymnesiaceae</taxon>
        <taxon>Prymnesium</taxon>
    </lineage>
</organism>
<feature type="transmembrane region" description="Helical" evidence="6">
    <location>
        <begin position="197"/>
        <end position="218"/>
    </location>
</feature>
<keyword evidence="3 6" id="KW-1133">Transmembrane helix</keyword>
<feature type="domain" description="TLC" evidence="7">
    <location>
        <begin position="51"/>
        <end position="265"/>
    </location>
</feature>
<feature type="transmembrane region" description="Helical" evidence="6">
    <location>
        <begin position="133"/>
        <end position="153"/>
    </location>
</feature>
<feature type="transmembrane region" description="Helical" evidence="6">
    <location>
        <begin position="60"/>
        <end position="82"/>
    </location>
</feature>
<reference evidence="8" key="1">
    <citation type="submission" date="2021-01" db="EMBL/GenBank/DDBJ databases">
        <authorList>
            <person name="Corre E."/>
            <person name="Pelletier E."/>
            <person name="Niang G."/>
            <person name="Scheremetjew M."/>
            <person name="Finn R."/>
            <person name="Kale V."/>
            <person name="Holt S."/>
            <person name="Cochrane G."/>
            <person name="Meng A."/>
            <person name="Brown T."/>
            <person name="Cohen L."/>
        </authorList>
    </citation>
    <scope>NUCLEOTIDE SEQUENCE</scope>
    <source>
        <strain evidence="8">UIO037</strain>
    </source>
</reference>
<evidence type="ECO:0000313" key="8">
    <source>
        <dbReference type="EMBL" id="CAE2279688.1"/>
    </source>
</evidence>
<evidence type="ECO:0000259" key="7">
    <source>
        <dbReference type="PROSITE" id="PS50922"/>
    </source>
</evidence>
<accession>A0A7S4K0C2</accession>
<feature type="transmembrane region" description="Helical" evidence="6">
    <location>
        <begin position="238"/>
        <end position="261"/>
    </location>
</feature>
<feature type="transmembrane region" description="Helical" evidence="6">
    <location>
        <begin position="159"/>
        <end position="177"/>
    </location>
</feature>
<comment type="subcellular location">
    <subcellularLocation>
        <location evidence="1">Membrane</location>
        <topology evidence="1">Multi-pass membrane protein</topology>
    </subcellularLocation>
</comment>
<dbReference type="GO" id="GO:0005886">
    <property type="term" value="C:plasma membrane"/>
    <property type="evidence" value="ECO:0007669"/>
    <property type="project" value="TreeGrafter"/>
</dbReference>
<feature type="transmembrane region" description="Helical" evidence="6">
    <location>
        <begin position="27"/>
        <end position="48"/>
    </location>
</feature>
<dbReference type="InterPro" id="IPR050846">
    <property type="entry name" value="TLCD"/>
</dbReference>
<dbReference type="GO" id="GO:0071709">
    <property type="term" value="P:membrane assembly"/>
    <property type="evidence" value="ECO:0007669"/>
    <property type="project" value="TreeGrafter"/>
</dbReference>
<evidence type="ECO:0000256" key="6">
    <source>
        <dbReference type="SAM" id="Phobius"/>
    </source>
</evidence>
<gene>
    <name evidence="8" type="ORF">CPOL0286_LOCUS18197</name>
</gene>
<dbReference type="GO" id="GO:0007009">
    <property type="term" value="P:plasma membrane organization"/>
    <property type="evidence" value="ECO:0007669"/>
    <property type="project" value="TreeGrafter"/>
</dbReference>
<feature type="transmembrane region" description="Helical" evidence="6">
    <location>
        <begin position="94"/>
        <end position="112"/>
    </location>
</feature>